<reference evidence="7 8" key="1">
    <citation type="submission" date="2018-03" db="EMBL/GenBank/DDBJ databases">
        <title>Genomic Encyclopedia of Archaeal and Bacterial Type Strains, Phase II (KMG-II): from individual species to whole genera.</title>
        <authorList>
            <person name="Goeker M."/>
        </authorList>
    </citation>
    <scope>NUCLEOTIDE SEQUENCE [LARGE SCALE GENOMIC DNA]</scope>
    <source>
        <strain evidence="7 8">DSM 100346</strain>
    </source>
</reference>
<dbReference type="EMBL" id="QGDT01000012">
    <property type="protein sequence ID" value="PWJ55935.1"/>
    <property type="molecule type" value="Genomic_DNA"/>
</dbReference>
<dbReference type="Gene3D" id="3.30.2080.10">
    <property type="entry name" value="GH92 mannosidase domain"/>
    <property type="match status" value="1"/>
</dbReference>
<evidence type="ECO:0000313" key="8">
    <source>
        <dbReference type="Proteomes" id="UP000245880"/>
    </source>
</evidence>
<comment type="caution">
    <text evidence="7">The sequence shown here is derived from an EMBL/GenBank/DDBJ whole genome shotgun (WGS) entry which is preliminary data.</text>
</comment>
<dbReference type="InterPro" id="IPR012939">
    <property type="entry name" value="Glyco_hydro_92"/>
</dbReference>
<dbReference type="Pfam" id="PF17678">
    <property type="entry name" value="Glyco_hydro_92N"/>
    <property type="match status" value="1"/>
</dbReference>
<dbReference type="Gene3D" id="1.20.1050.60">
    <property type="entry name" value="alpha-1,2-mannosidase"/>
    <property type="match status" value="1"/>
</dbReference>
<dbReference type="OrthoDB" id="9804511at2"/>
<keyword evidence="8" id="KW-1185">Reference proteome</keyword>
<dbReference type="GO" id="GO:0000224">
    <property type="term" value="F:peptide-N4-(N-acetyl-beta-glucosaminyl)asparagine amidase activity"/>
    <property type="evidence" value="ECO:0007669"/>
    <property type="project" value="TreeGrafter"/>
</dbReference>
<feature type="domain" description="Glycosyl hydrolase family 92" evidence="5">
    <location>
        <begin position="263"/>
        <end position="769"/>
    </location>
</feature>
<dbReference type="AlphaFoldDB" id="A0A316ADT9"/>
<feature type="domain" description="Glycosyl hydrolase family 92 N-terminal" evidence="6">
    <location>
        <begin position="30"/>
        <end position="257"/>
    </location>
</feature>
<organism evidence="7 8">
    <name type="scientific">Dyadobacter jejuensis</name>
    <dbReference type="NCBI Taxonomy" id="1082580"/>
    <lineage>
        <taxon>Bacteria</taxon>
        <taxon>Pseudomonadati</taxon>
        <taxon>Bacteroidota</taxon>
        <taxon>Cytophagia</taxon>
        <taxon>Cytophagales</taxon>
        <taxon>Spirosomataceae</taxon>
        <taxon>Dyadobacter</taxon>
    </lineage>
</organism>
<dbReference type="NCBIfam" id="TIGR01180">
    <property type="entry name" value="aman2_put"/>
    <property type="match status" value="1"/>
</dbReference>
<evidence type="ECO:0000256" key="2">
    <source>
        <dbReference type="ARBA" id="ARBA00011245"/>
    </source>
</evidence>
<dbReference type="PANTHER" id="PTHR12143">
    <property type="entry name" value="PEPTIDE N-GLYCANASE PNGASE -RELATED"/>
    <property type="match status" value="1"/>
</dbReference>
<evidence type="ECO:0000259" key="6">
    <source>
        <dbReference type="Pfam" id="PF17678"/>
    </source>
</evidence>
<gene>
    <name evidence="7" type="ORF">CLV98_11229</name>
</gene>
<evidence type="ECO:0000256" key="1">
    <source>
        <dbReference type="ARBA" id="ARBA00001913"/>
    </source>
</evidence>
<comment type="subunit">
    <text evidence="2">Monomer.</text>
</comment>
<accession>A0A316ADT9</accession>
<dbReference type="Proteomes" id="UP000245880">
    <property type="component" value="Unassembled WGS sequence"/>
</dbReference>
<comment type="cofactor">
    <cofactor evidence="1">
        <name>Ca(2+)</name>
        <dbReference type="ChEBI" id="CHEBI:29108"/>
    </cofactor>
</comment>
<name>A0A316ADT9_9BACT</name>
<evidence type="ECO:0000313" key="7">
    <source>
        <dbReference type="EMBL" id="PWJ55935.1"/>
    </source>
</evidence>
<dbReference type="GO" id="GO:0005975">
    <property type="term" value="P:carbohydrate metabolic process"/>
    <property type="evidence" value="ECO:0007669"/>
    <property type="project" value="InterPro"/>
</dbReference>
<dbReference type="Gene3D" id="1.20.1610.10">
    <property type="entry name" value="alpha-1,2-mannosidases domains"/>
    <property type="match status" value="1"/>
</dbReference>
<sequence length="789" mass="89520">MIRRLNRLSWLFISLLFFSFKPKQEPVDLVYPFVDSANSRWFFFSSASRPFGMVNLSPDMILDGAWNSGYRYNEKHIRGFSHIHAWQLSGIPVMPTTGPFKGHQGPEAYKSAYSHDGEIAKPGYHKVALQDYGITAELTSTTRVGFHKYTFPASTQSHILFDFTTVLGPSEQERGRIQRISDRELSGYVVMAATSRRPRPVTVYFSASFEQPFDTFKTWQKGNLQEGSDVVEGEKIGAYLSFATKKNEVRKMKVAISYVSEEQAKLNMKTELPHWNFDQVVADSRAEWNEKLGRIAIEGGSTDQQRRFYTDLWHALQGRRIISDANGKYTDNTGPSPQVKQIPLDESGKPRFNHHNSDSFWGAQWSLNTLWHLVYPEITESFINSMLLMYDDGGLIPRGPSGGNYTYVMTGASSTPFITSAYLKGIRGFDIDKAYQGLVKNHMPGGMMSKAGYEHNTTIGGGLESYIEKGYIPHPLTKKRYGGHQDGSAQTLEYSYQDFALGQLAKKLGKTEDFETFNKRASNYKNIWNKEIGWMWNREQNGDWAEPVDILRYQNGWVEGNAAQYTWWVPHDLKGLSQLMGGREAFTEKLNQSFEFAQKHDFVSGKNHAGETLEMNRKVYINYGNQPCMQTAYLFNYSGAPWLTQYWTQQVIEKVYSDVSPELGYSGDEDQGLMGSLAVLMKIGIFSTNGGTSEKPYYEITTPLFDKVQIKLNPKYYSGKLLTIETNKKNVQAGDYYIQSAQVNGKPLDRAWIYHEDLVSGTTLKMKVGNKPNKNWGSAPEQAPPSMTP</sequence>
<feature type="region of interest" description="Disordered" evidence="4">
    <location>
        <begin position="769"/>
        <end position="789"/>
    </location>
</feature>
<proteinExistence type="predicted"/>
<dbReference type="InterPro" id="IPR008928">
    <property type="entry name" value="6-hairpin_glycosidase_sf"/>
</dbReference>
<dbReference type="RefSeq" id="WP_109676757.1">
    <property type="nucleotide sequence ID" value="NZ_QGDT01000012.1"/>
</dbReference>
<dbReference type="Gene3D" id="2.70.98.10">
    <property type="match status" value="1"/>
</dbReference>
<dbReference type="InterPro" id="IPR050883">
    <property type="entry name" value="PNGase"/>
</dbReference>
<dbReference type="SUPFAM" id="SSF48208">
    <property type="entry name" value="Six-hairpin glycosidases"/>
    <property type="match status" value="1"/>
</dbReference>
<keyword evidence="3" id="KW-0106">Calcium</keyword>
<protein>
    <submittedName>
        <fullName evidence="7">Putative alpha-1,2-mannosidase</fullName>
    </submittedName>
</protein>
<dbReference type="PANTHER" id="PTHR12143:SF39">
    <property type="entry name" value="SECRETED PROTEIN"/>
    <property type="match status" value="1"/>
</dbReference>
<dbReference type="GO" id="GO:0005829">
    <property type="term" value="C:cytosol"/>
    <property type="evidence" value="ECO:0007669"/>
    <property type="project" value="TreeGrafter"/>
</dbReference>
<dbReference type="Pfam" id="PF07971">
    <property type="entry name" value="Glyco_hydro_92"/>
    <property type="match status" value="1"/>
</dbReference>
<evidence type="ECO:0000256" key="3">
    <source>
        <dbReference type="ARBA" id="ARBA00022837"/>
    </source>
</evidence>
<dbReference type="InterPro" id="IPR014718">
    <property type="entry name" value="GH-type_carb-bd"/>
</dbReference>
<dbReference type="GO" id="GO:0006516">
    <property type="term" value="P:glycoprotein catabolic process"/>
    <property type="evidence" value="ECO:0007669"/>
    <property type="project" value="TreeGrafter"/>
</dbReference>
<evidence type="ECO:0000259" key="5">
    <source>
        <dbReference type="Pfam" id="PF07971"/>
    </source>
</evidence>
<evidence type="ECO:0000256" key="4">
    <source>
        <dbReference type="SAM" id="MobiDB-lite"/>
    </source>
</evidence>
<dbReference type="InterPro" id="IPR005887">
    <property type="entry name" value="GH92_a_mannosidase_put"/>
</dbReference>
<dbReference type="GO" id="GO:0030246">
    <property type="term" value="F:carbohydrate binding"/>
    <property type="evidence" value="ECO:0007669"/>
    <property type="project" value="InterPro"/>
</dbReference>
<dbReference type="InterPro" id="IPR041371">
    <property type="entry name" value="GH92_N"/>
</dbReference>